<evidence type="ECO:0000313" key="10">
    <source>
        <dbReference type="EMBL" id="RDU22307.1"/>
    </source>
</evidence>
<dbReference type="OrthoDB" id="9804660at2"/>
<dbReference type="SUPFAM" id="SSF49478">
    <property type="entry name" value="Cna protein B-type domain"/>
    <property type="match status" value="2"/>
</dbReference>
<accession>A0A371ARX8</accession>
<evidence type="ECO:0000256" key="2">
    <source>
        <dbReference type="ARBA" id="ARBA00007257"/>
    </source>
</evidence>
<keyword evidence="7" id="KW-0472">Membrane</keyword>
<keyword evidence="3" id="KW-0134">Cell wall</keyword>
<feature type="domain" description="SpaA-like prealbumin fold" evidence="9">
    <location>
        <begin position="472"/>
        <end position="554"/>
    </location>
</feature>
<dbReference type="InterPro" id="IPR011252">
    <property type="entry name" value="Fibrogen-bd_dom1"/>
</dbReference>
<dbReference type="PANTHER" id="PTHR36108:SF13">
    <property type="entry name" value="COLOSSIN-B-RELATED"/>
    <property type="match status" value="1"/>
</dbReference>
<evidence type="ECO:0000256" key="5">
    <source>
        <dbReference type="ARBA" id="ARBA00022729"/>
    </source>
</evidence>
<feature type="signal peptide" evidence="8">
    <location>
        <begin position="1"/>
        <end position="32"/>
    </location>
</feature>
<name>A0A371ARX8_9FIRM</name>
<dbReference type="InterPro" id="IPR013783">
    <property type="entry name" value="Ig-like_fold"/>
</dbReference>
<dbReference type="InterPro" id="IPR041033">
    <property type="entry name" value="SpaA_PFL_dom_1"/>
</dbReference>
<comment type="similarity">
    <text evidence="2">Belongs to the serine-aspartate repeat-containing protein (SDr) family.</text>
</comment>
<gene>
    <name evidence="10" type="ORF">DWV06_13495</name>
</gene>
<comment type="subcellular location">
    <subcellularLocation>
        <location evidence="1">Secreted</location>
        <location evidence="1">Cell wall</location>
    </subcellularLocation>
</comment>
<dbReference type="EMBL" id="QRCT01000049">
    <property type="protein sequence ID" value="RDU22307.1"/>
    <property type="molecule type" value="Genomic_DNA"/>
</dbReference>
<evidence type="ECO:0000313" key="11">
    <source>
        <dbReference type="Proteomes" id="UP000255036"/>
    </source>
</evidence>
<dbReference type="AlphaFoldDB" id="A0A371ARX8"/>
<evidence type="ECO:0000256" key="7">
    <source>
        <dbReference type="SAM" id="Phobius"/>
    </source>
</evidence>
<evidence type="ECO:0000259" key="9">
    <source>
        <dbReference type="Pfam" id="PF17802"/>
    </source>
</evidence>
<keyword evidence="5 8" id="KW-0732">Signal</keyword>
<keyword evidence="7" id="KW-0812">Transmembrane</keyword>
<dbReference type="InterPro" id="IPR008966">
    <property type="entry name" value="Adhesion_dom_sf"/>
</dbReference>
<evidence type="ECO:0000256" key="3">
    <source>
        <dbReference type="ARBA" id="ARBA00022512"/>
    </source>
</evidence>
<keyword evidence="7" id="KW-1133">Transmembrane helix</keyword>
<feature type="domain" description="SpaA-like prealbumin fold" evidence="9">
    <location>
        <begin position="371"/>
        <end position="451"/>
    </location>
</feature>
<protein>
    <recommendedName>
        <fullName evidence="9">SpaA-like prealbumin fold domain-containing protein</fullName>
    </recommendedName>
</protein>
<evidence type="ECO:0000256" key="1">
    <source>
        <dbReference type="ARBA" id="ARBA00004191"/>
    </source>
</evidence>
<comment type="caution">
    <text evidence="10">The sequence shown here is derived from an EMBL/GenBank/DDBJ whole genome shotgun (WGS) entry which is preliminary data.</text>
</comment>
<dbReference type="PANTHER" id="PTHR36108">
    <property type="entry name" value="COLOSSIN-B-RELATED"/>
    <property type="match status" value="1"/>
</dbReference>
<proteinExistence type="inferred from homology"/>
<organism evidence="10 11">
    <name type="scientific">Anaerosacchariphilus polymeriproducens</name>
    <dbReference type="NCBI Taxonomy" id="1812858"/>
    <lineage>
        <taxon>Bacteria</taxon>
        <taxon>Bacillati</taxon>
        <taxon>Bacillota</taxon>
        <taxon>Clostridia</taxon>
        <taxon>Lachnospirales</taxon>
        <taxon>Lachnospiraceae</taxon>
        <taxon>Anaerosacchariphilus</taxon>
    </lineage>
</organism>
<evidence type="ECO:0000256" key="8">
    <source>
        <dbReference type="SAM" id="SignalP"/>
    </source>
</evidence>
<dbReference type="GO" id="GO:0007155">
    <property type="term" value="P:cell adhesion"/>
    <property type="evidence" value="ECO:0007669"/>
    <property type="project" value="InterPro"/>
</dbReference>
<dbReference type="Proteomes" id="UP000255036">
    <property type="component" value="Unassembled WGS sequence"/>
</dbReference>
<reference evidence="10 11" key="1">
    <citation type="submission" date="2018-07" db="EMBL/GenBank/DDBJ databases">
        <title>Anaerosacharophilus polymeroproducens gen. nov. sp. nov., an anaerobic bacterium isolated from salt field.</title>
        <authorList>
            <person name="Kim W."/>
            <person name="Yang S.-H."/>
            <person name="Oh J."/>
            <person name="Lee J.-H."/>
            <person name="Kwon K.K."/>
        </authorList>
    </citation>
    <scope>NUCLEOTIDE SEQUENCE [LARGE SCALE GENOMIC DNA]</scope>
    <source>
        <strain evidence="10 11">MCWD5</strain>
    </source>
</reference>
<evidence type="ECO:0000256" key="6">
    <source>
        <dbReference type="ARBA" id="ARBA00023088"/>
    </source>
</evidence>
<feature type="transmembrane region" description="Helical" evidence="7">
    <location>
        <begin position="725"/>
        <end position="742"/>
    </location>
</feature>
<sequence length="748" mass="83986">MKKDRIFKKTKRLFALFTCFLMIVTNCMVSFAADTIKASNTPVEDYGILTSVKITTDSEGKNEVVNGQKVHIYGSVYVNYTWKLNGHTSGDIVTFDLPDSLSAGSKAISFYLYAPDGVTKVGLVEVPKDSNHATVTFLDDPDKDGDYLKDHTGITGTMQFAAVWKSGIETGKKEITFVYDTTSKSYNIDIYNDQGDDAPILENINKWGFYYNDDGNKYVSWEVDINSALKSNVDFSKGTFTEQLGPGQKLIEDSIKIVRRYWDSSSSSYKFERLRMDGKDYPAFTQYIKSFTMTRDANNNATGFYIEFVDGPINGEFMFGFDSVTLDGVKLGPTEYTNYAKFTKNDSEVYEVNVNSIDRSGRGDAVGYMTNVKLKKIDEANHSALAGAEFKLVKGTTEDGEIVRDHLITDTNGEIKINSLSEGTYSLVETKAPIGYKLDTTPQTFEIDYNKADSNRNLYIDLFMTNALLDNSIQITKNYEESDEKLEEEDLAEFTIFREDGTVVGKMNRTGNVYTYKNIVAGSYYIEETKVPATYVKAEKLYFIVNPDRSIQITYAGTSATNVTQGSQYDVSAIIENKIHRGRITLVKHEFKNRDKELQGAIFKLQKKELGTYVDVEGKTNLITDKNGKIVVEDLLPGEYQFIETKAPEGYLLDKTPIVFQIGPNSYEVVTYKSNRKKLVPKVKGSKELNPNIKETKTTKTTSQLKAATTGNKVTAPKTMDNVNTSVWIVLFVFSSGCLCLLRKKKKI</sequence>
<dbReference type="Pfam" id="PF17802">
    <property type="entry name" value="SpaA"/>
    <property type="match status" value="3"/>
</dbReference>
<feature type="domain" description="SpaA-like prealbumin fold" evidence="9">
    <location>
        <begin position="584"/>
        <end position="671"/>
    </location>
</feature>
<dbReference type="RefSeq" id="WP_115482717.1">
    <property type="nucleotide sequence ID" value="NZ_QRCT01000049.1"/>
</dbReference>
<keyword evidence="4" id="KW-0964">Secreted</keyword>
<dbReference type="Gene3D" id="2.60.40.10">
    <property type="entry name" value="Immunoglobulins"/>
    <property type="match status" value="3"/>
</dbReference>
<dbReference type="SUPFAM" id="SSF49401">
    <property type="entry name" value="Bacterial adhesins"/>
    <property type="match status" value="2"/>
</dbReference>
<keyword evidence="11" id="KW-1185">Reference proteome</keyword>
<evidence type="ECO:0000256" key="4">
    <source>
        <dbReference type="ARBA" id="ARBA00022525"/>
    </source>
</evidence>
<dbReference type="Gene3D" id="2.60.40.1280">
    <property type="match status" value="1"/>
</dbReference>
<keyword evidence="6" id="KW-0572">Peptidoglycan-anchor</keyword>
<feature type="chain" id="PRO_5016571741" description="SpaA-like prealbumin fold domain-containing protein" evidence="8">
    <location>
        <begin position="33"/>
        <end position="748"/>
    </location>
</feature>